<dbReference type="GO" id="GO:0003677">
    <property type="term" value="F:DNA binding"/>
    <property type="evidence" value="ECO:0007669"/>
    <property type="project" value="UniProtKB-KW"/>
</dbReference>
<name>A0A6A5Z3Q7_9PLEO</name>
<keyword evidence="9" id="KW-1185">Reference proteome</keyword>
<dbReference type="AlphaFoldDB" id="A0A6A5Z3Q7"/>
<keyword evidence="1" id="KW-0479">Metal-binding</keyword>
<keyword evidence="4" id="KW-0238">DNA-binding</keyword>
<dbReference type="PROSITE" id="PS50048">
    <property type="entry name" value="ZN2_CY6_FUNGAL_2"/>
    <property type="match status" value="1"/>
</dbReference>
<gene>
    <name evidence="8" type="ORF">BDV96DRAFT_600841</name>
</gene>
<evidence type="ECO:0000256" key="4">
    <source>
        <dbReference type="ARBA" id="ARBA00023125"/>
    </source>
</evidence>
<evidence type="ECO:0000259" key="7">
    <source>
        <dbReference type="PROSITE" id="PS50048"/>
    </source>
</evidence>
<organism evidence="8 9">
    <name type="scientific">Lophiotrema nucula</name>
    <dbReference type="NCBI Taxonomy" id="690887"/>
    <lineage>
        <taxon>Eukaryota</taxon>
        <taxon>Fungi</taxon>
        <taxon>Dikarya</taxon>
        <taxon>Ascomycota</taxon>
        <taxon>Pezizomycotina</taxon>
        <taxon>Dothideomycetes</taxon>
        <taxon>Pleosporomycetidae</taxon>
        <taxon>Pleosporales</taxon>
        <taxon>Lophiotremataceae</taxon>
        <taxon>Lophiotrema</taxon>
    </lineage>
</organism>
<evidence type="ECO:0000256" key="1">
    <source>
        <dbReference type="ARBA" id="ARBA00022723"/>
    </source>
</evidence>
<dbReference type="PANTHER" id="PTHR36206:SF12">
    <property type="entry name" value="ASPERCRYPTIN BIOSYNTHESIS CLUSTER-SPECIFIC TRANSCRIPTION REGULATOR ATNN-RELATED"/>
    <property type="match status" value="1"/>
</dbReference>
<keyword evidence="3" id="KW-0805">Transcription regulation</keyword>
<keyword evidence="6" id="KW-0539">Nucleus</keyword>
<dbReference type="InterPro" id="IPR052360">
    <property type="entry name" value="Transcr_Regulatory_Proteins"/>
</dbReference>
<evidence type="ECO:0000256" key="6">
    <source>
        <dbReference type="ARBA" id="ARBA00023242"/>
    </source>
</evidence>
<feature type="domain" description="Zn(2)-C6 fungal-type" evidence="7">
    <location>
        <begin position="23"/>
        <end position="51"/>
    </location>
</feature>
<dbReference type="SUPFAM" id="SSF57701">
    <property type="entry name" value="Zn2/Cys6 DNA-binding domain"/>
    <property type="match status" value="1"/>
</dbReference>
<reference evidence="8" key="1">
    <citation type="journal article" date="2020" name="Stud. Mycol.">
        <title>101 Dothideomycetes genomes: a test case for predicting lifestyles and emergence of pathogens.</title>
        <authorList>
            <person name="Haridas S."/>
            <person name="Albert R."/>
            <person name="Binder M."/>
            <person name="Bloem J."/>
            <person name="Labutti K."/>
            <person name="Salamov A."/>
            <person name="Andreopoulos B."/>
            <person name="Baker S."/>
            <person name="Barry K."/>
            <person name="Bills G."/>
            <person name="Bluhm B."/>
            <person name="Cannon C."/>
            <person name="Castanera R."/>
            <person name="Culley D."/>
            <person name="Daum C."/>
            <person name="Ezra D."/>
            <person name="Gonzalez J."/>
            <person name="Henrissat B."/>
            <person name="Kuo A."/>
            <person name="Liang C."/>
            <person name="Lipzen A."/>
            <person name="Lutzoni F."/>
            <person name="Magnuson J."/>
            <person name="Mondo S."/>
            <person name="Nolan M."/>
            <person name="Ohm R."/>
            <person name="Pangilinan J."/>
            <person name="Park H.-J."/>
            <person name="Ramirez L."/>
            <person name="Alfaro M."/>
            <person name="Sun H."/>
            <person name="Tritt A."/>
            <person name="Yoshinaga Y."/>
            <person name="Zwiers L.-H."/>
            <person name="Turgeon B."/>
            <person name="Goodwin S."/>
            <person name="Spatafora J."/>
            <person name="Crous P."/>
            <person name="Grigoriev I."/>
        </authorList>
    </citation>
    <scope>NUCLEOTIDE SEQUENCE</scope>
    <source>
        <strain evidence="8">CBS 627.86</strain>
    </source>
</reference>
<evidence type="ECO:0000313" key="9">
    <source>
        <dbReference type="Proteomes" id="UP000799770"/>
    </source>
</evidence>
<keyword evidence="5" id="KW-0804">Transcription</keyword>
<dbReference type="Proteomes" id="UP000799770">
    <property type="component" value="Unassembled WGS sequence"/>
</dbReference>
<dbReference type="PROSITE" id="PS00463">
    <property type="entry name" value="ZN2_CY6_FUNGAL_1"/>
    <property type="match status" value="1"/>
</dbReference>
<proteinExistence type="predicted"/>
<evidence type="ECO:0000313" key="8">
    <source>
        <dbReference type="EMBL" id="KAF2114109.1"/>
    </source>
</evidence>
<dbReference type="SMART" id="SM00066">
    <property type="entry name" value="GAL4"/>
    <property type="match status" value="1"/>
</dbReference>
<keyword evidence="2" id="KW-0862">Zinc</keyword>
<dbReference type="EMBL" id="ML977326">
    <property type="protein sequence ID" value="KAF2114109.1"/>
    <property type="molecule type" value="Genomic_DNA"/>
</dbReference>
<dbReference type="GO" id="GO:0008270">
    <property type="term" value="F:zinc ion binding"/>
    <property type="evidence" value="ECO:0007669"/>
    <property type="project" value="InterPro"/>
</dbReference>
<accession>A0A6A5Z3Q7</accession>
<evidence type="ECO:0000256" key="2">
    <source>
        <dbReference type="ARBA" id="ARBA00022833"/>
    </source>
</evidence>
<dbReference type="CDD" id="cd00067">
    <property type="entry name" value="GAL4"/>
    <property type="match status" value="1"/>
</dbReference>
<dbReference type="OrthoDB" id="3598904at2759"/>
<evidence type="ECO:0000256" key="5">
    <source>
        <dbReference type="ARBA" id="ARBA00023163"/>
    </source>
</evidence>
<sequence length="564" mass="63376">MPSNDSKKRHVRKKIWKPKTKTGCITCRVRRVKCDEANPSCLRCTSTGRKCDGYTTAPSSPLSAGLVFSSRPSSPPFAIPELYLESIEEQEAFYFFCKQTSIELSGFFDSNFWQCELLQASHSYPAIRYAATALGAMHRKLKVGKVPVVPDDVSDRQLRFALMQSNRAIQELLLSPSRKTIGDKVNMMTHCVLFNCLACIQGHQSLALEHLRSGLRILREVDEDLAVGGDEFGPHPVSLCTLRAIFVNMDVQARAIMSDDSLAIWEPQPRRDFAVQRTSFKNILQARAYFESTFNDVLAFMQSLDVCPPTSETHREAVIQELTCIRQQFNVGTGLLEDLLSNPAISVDMNTTIGIRLIHDQIKAWLEAFSSFDFDGMRDLGWGMQEDDLRVIVELASQLLQAPFDLTLPHGAVPADFYPSEADRNYGSGRPMPALAEPVFFSGSGVLSALFAVVSRARDPLLRRRAVALLLSYPRREGMWDSVLAGRIAWEAIMLEEADTYEEMSLHERHTNPGRLGRTPDIPDSNRIRDIAITYTGLRVATVEFRNVEQYKAGLPGFRREIAW</sequence>
<dbReference type="PANTHER" id="PTHR36206">
    <property type="entry name" value="ASPERCRYPTIN BIOSYNTHESIS CLUSTER-SPECIFIC TRANSCRIPTION REGULATOR ATNN-RELATED"/>
    <property type="match status" value="1"/>
</dbReference>
<dbReference type="InterPro" id="IPR001138">
    <property type="entry name" value="Zn2Cys6_DnaBD"/>
</dbReference>
<dbReference type="Gene3D" id="4.10.240.10">
    <property type="entry name" value="Zn(2)-C6 fungal-type DNA-binding domain"/>
    <property type="match status" value="1"/>
</dbReference>
<dbReference type="InterPro" id="IPR036864">
    <property type="entry name" value="Zn2-C6_fun-type_DNA-bd_sf"/>
</dbReference>
<dbReference type="GO" id="GO:0000981">
    <property type="term" value="F:DNA-binding transcription factor activity, RNA polymerase II-specific"/>
    <property type="evidence" value="ECO:0007669"/>
    <property type="project" value="InterPro"/>
</dbReference>
<protein>
    <recommendedName>
        <fullName evidence="7">Zn(2)-C6 fungal-type domain-containing protein</fullName>
    </recommendedName>
</protein>
<evidence type="ECO:0000256" key="3">
    <source>
        <dbReference type="ARBA" id="ARBA00023015"/>
    </source>
</evidence>
<dbReference type="Pfam" id="PF00172">
    <property type="entry name" value="Zn_clus"/>
    <property type="match status" value="1"/>
</dbReference>